<dbReference type="Pfam" id="PF00696">
    <property type="entry name" value="AA_kinase"/>
    <property type="match status" value="2"/>
</dbReference>
<protein>
    <submittedName>
        <fullName evidence="2">Uridylate kinase</fullName>
    </submittedName>
</protein>
<dbReference type="Gene3D" id="3.40.1160.10">
    <property type="entry name" value="Acetylglutamate kinase-like"/>
    <property type="match status" value="1"/>
</dbReference>
<evidence type="ECO:0000259" key="1">
    <source>
        <dbReference type="Pfam" id="PF00696"/>
    </source>
</evidence>
<keyword evidence="2" id="KW-0418">Kinase</keyword>
<sequence length="200" mass="21917">MTLPASPLVVKVGGSLFDRVVPLLDLFREAGRPVLIVPGGGKFADLVRRLDVSEDAAHWMAIAGMEQFAWYIASHGIPATSALAPPVEATVLLPYCALRKLDPLPHSWNVTSDTIAAWVARELSADLLLLKSVDGIRHRRKLLARIEDPSLVSDDVDPAFIRFAFDNNLTARVINGRHGDRVRSALRDEPVVGTLVDPRF</sequence>
<dbReference type="RefSeq" id="WP_048182848.1">
    <property type="nucleotide sequence ID" value="NZ_JXOJ01000002.1"/>
</dbReference>
<dbReference type="STRING" id="1550566.SZ63_06440"/>
<dbReference type="PIRSF" id="PIRSF004857">
    <property type="entry name" value="Kin_aa_kin"/>
    <property type="match status" value="1"/>
</dbReference>
<dbReference type="InterPro" id="IPR001048">
    <property type="entry name" value="Asp/Glu/Uridylate_kinase"/>
</dbReference>
<keyword evidence="2" id="KW-0808">Transferase</keyword>
<evidence type="ECO:0000313" key="2">
    <source>
        <dbReference type="EMBL" id="KLK88629.1"/>
    </source>
</evidence>
<reference evidence="2 3" key="1">
    <citation type="journal article" date="2015" name="Int. J. Syst. Evol. Microbiol.">
        <title>Methanoculleus sediminis sp. nov., a methanogen from sediments near a submarine mud volcano.</title>
        <authorList>
            <person name="Chen S.C."/>
            <person name="Chen M.F."/>
            <person name="Lai M.C."/>
            <person name="Weng C.Y."/>
            <person name="Wu S.Y."/>
            <person name="Lin S."/>
            <person name="Yang T.F."/>
            <person name="Chen P.C."/>
        </authorList>
    </citation>
    <scope>NUCLEOTIDE SEQUENCE [LARGE SCALE GENOMIC DNA]</scope>
    <source>
        <strain evidence="2 3">S3Fa</strain>
    </source>
</reference>
<dbReference type="InterPro" id="IPR036393">
    <property type="entry name" value="AceGlu_kinase-like_sf"/>
</dbReference>
<keyword evidence="3" id="KW-1185">Reference proteome</keyword>
<comment type="caution">
    <text evidence="2">The sequence shown here is derived from an EMBL/GenBank/DDBJ whole genome shotgun (WGS) entry which is preliminary data.</text>
</comment>
<dbReference type="GO" id="GO:0016301">
    <property type="term" value="F:kinase activity"/>
    <property type="evidence" value="ECO:0007669"/>
    <property type="project" value="UniProtKB-KW"/>
</dbReference>
<dbReference type="InterPro" id="IPR011375">
    <property type="entry name" value="MfnE"/>
</dbReference>
<dbReference type="OrthoDB" id="50461at2157"/>
<dbReference type="AlphaFoldDB" id="A0A0H1R0N0"/>
<gene>
    <name evidence="2" type="ORF">SZ63_06440</name>
</gene>
<dbReference type="Proteomes" id="UP000035301">
    <property type="component" value="Unassembled WGS sequence"/>
</dbReference>
<dbReference type="EMBL" id="JXOJ01000002">
    <property type="protein sequence ID" value="KLK88629.1"/>
    <property type="molecule type" value="Genomic_DNA"/>
</dbReference>
<proteinExistence type="predicted"/>
<dbReference type="SUPFAM" id="SSF53633">
    <property type="entry name" value="Carbamate kinase-like"/>
    <property type="match status" value="1"/>
</dbReference>
<feature type="domain" description="Aspartate/glutamate/uridylate kinase" evidence="1">
    <location>
        <begin position="8"/>
        <end position="77"/>
    </location>
</feature>
<evidence type="ECO:0000313" key="3">
    <source>
        <dbReference type="Proteomes" id="UP000035301"/>
    </source>
</evidence>
<feature type="domain" description="Aspartate/glutamate/uridylate kinase" evidence="1">
    <location>
        <begin position="104"/>
        <end position="171"/>
    </location>
</feature>
<organism evidence="2 3">
    <name type="scientific">Methanoculleus sediminis</name>
    <dbReference type="NCBI Taxonomy" id="1550566"/>
    <lineage>
        <taxon>Archaea</taxon>
        <taxon>Methanobacteriati</taxon>
        <taxon>Methanobacteriota</taxon>
        <taxon>Stenosarchaea group</taxon>
        <taxon>Methanomicrobia</taxon>
        <taxon>Methanomicrobiales</taxon>
        <taxon>Methanomicrobiaceae</taxon>
        <taxon>Methanoculleus</taxon>
    </lineage>
</organism>
<dbReference type="PATRIC" id="fig|1550566.3.peg.1398"/>
<accession>A0A0H1R0N0</accession>
<name>A0A0H1R0N0_9EURY</name>